<keyword evidence="1" id="KW-0812">Transmembrane</keyword>
<accession>A0A8S8X6Y2</accession>
<name>A0A8S8X6Y2_9PROT</name>
<evidence type="ECO:0000313" key="3">
    <source>
        <dbReference type="Proteomes" id="UP000681075"/>
    </source>
</evidence>
<keyword evidence="1" id="KW-1133">Transmembrane helix</keyword>
<dbReference type="RefSeq" id="WP_420240827.1">
    <property type="nucleotide sequence ID" value="NZ_BOPV01000001.1"/>
</dbReference>
<feature type="transmembrane region" description="Helical" evidence="1">
    <location>
        <begin position="12"/>
        <end position="28"/>
    </location>
</feature>
<reference evidence="2" key="1">
    <citation type="submission" date="2021-02" db="EMBL/GenBank/DDBJ databases">
        <title>Genome sequence of Rhodospirillales sp. strain TMPK1 isolated from soil.</title>
        <authorList>
            <person name="Nakai R."/>
            <person name="Kusada H."/>
            <person name="Tamaki H."/>
        </authorList>
    </citation>
    <scope>NUCLEOTIDE SEQUENCE</scope>
    <source>
        <strain evidence="2">TMPK1</strain>
    </source>
</reference>
<proteinExistence type="predicted"/>
<sequence>MRFRGLNPGRVFLLLAMTWFAGSFYVLRPDLDAPTNVVLWPEDGKRHRLYSVRELLGDQTGAKFAPFVEPPEYSFNEFFERPLLKFVSVALLPPLVAVIVSVTWVSWAARRP</sequence>
<feature type="transmembrane region" description="Helical" evidence="1">
    <location>
        <begin position="86"/>
        <end position="109"/>
    </location>
</feature>
<dbReference type="AlphaFoldDB" id="A0A8S8X6Y2"/>
<keyword evidence="1" id="KW-0472">Membrane</keyword>
<organism evidence="2 3">
    <name type="scientific">Roseiterribacter gracilis</name>
    <dbReference type="NCBI Taxonomy" id="2812848"/>
    <lineage>
        <taxon>Bacteria</taxon>
        <taxon>Pseudomonadati</taxon>
        <taxon>Pseudomonadota</taxon>
        <taxon>Alphaproteobacteria</taxon>
        <taxon>Rhodospirillales</taxon>
        <taxon>Roseiterribacteraceae</taxon>
        <taxon>Roseiterribacter</taxon>
    </lineage>
</organism>
<evidence type="ECO:0000313" key="2">
    <source>
        <dbReference type="EMBL" id="GIL37924.1"/>
    </source>
</evidence>
<keyword evidence="3" id="KW-1185">Reference proteome</keyword>
<protein>
    <submittedName>
        <fullName evidence="2">Uncharacterized protein</fullName>
    </submittedName>
</protein>
<evidence type="ECO:0000256" key="1">
    <source>
        <dbReference type="SAM" id="Phobius"/>
    </source>
</evidence>
<comment type="caution">
    <text evidence="2">The sequence shown here is derived from an EMBL/GenBank/DDBJ whole genome shotgun (WGS) entry which is preliminary data.</text>
</comment>
<dbReference type="Proteomes" id="UP000681075">
    <property type="component" value="Unassembled WGS sequence"/>
</dbReference>
<gene>
    <name evidence="2" type="ORF">TMPK1_01610</name>
</gene>
<dbReference type="EMBL" id="BOPV01000001">
    <property type="protein sequence ID" value="GIL37924.1"/>
    <property type="molecule type" value="Genomic_DNA"/>
</dbReference>